<dbReference type="Gene3D" id="2.60.40.200">
    <property type="entry name" value="Superoxide dismutase, copper/zinc binding domain"/>
    <property type="match status" value="1"/>
</dbReference>
<dbReference type="eggNOG" id="COG2032">
    <property type="taxonomic scope" value="Bacteria"/>
</dbReference>
<accession>F1YJS7</accession>
<protein>
    <submittedName>
        <fullName evidence="4">Superoxide dismutase</fullName>
    </submittedName>
</protein>
<gene>
    <name evidence="4" type="ORF">SCNU_10786</name>
</gene>
<evidence type="ECO:0000256" key="2">
    <source>
        <dbReference type="SAM" id="SignalP"/>
    </source>
</evidence>
<dbReference type="PROSITE" id="PS51257">
    <property type="entry name" value="PROKAR_LIPOPROTEIN"/>
    <property type="match status" value="1"/>
</dbReference>
<keyword evidence="2" id="KW-0732">Signal</keyword>
<feature type="chain" id="PRO_5003277232" evidence="2">
    <location>
        <begin position="30"/>
        <end position="202"/>
    </location>
</feature>
<dbReference type="InterPro" id="IPR001424">
    <property type="entry name" value="SOD_Cu_Zn_dom"/>
</dbReference>
<sequence>MTVRSTNRASTVRVIAALAAAGGAALALSACTPNEQPSDVPGTTPAVVTGDQVNPADAVNADGIPAEASSASTTLVGKDGNRVGFVSFSQDGEAVKVSIRVTGVKPGAHGIHIHTTGKCEPATDFATAGGHFQADGHTGKPESGDLATLNVLKDGTASTSTTTDAFTVQQIRGKAVILHDLADGGSEAPRLACGVISQTSGN</sequence>
<dbReference type="PANTHER" id="PTHR10003">
    <property type="entry name" value="SUPEROXIDE DISMUTASE CU-ZN -RELATED"/>
    <property type="match status" value="1"/>
</dbReference>
<dbReference type="RefSeq" id="WP_009679379.1">
    <property type="nucleotide sequence ID" value="NZ_AEUD01000008.1"/>
</dbReference>
<proteinExistence type="inferred from homology"/>
<evidence type="ECO:0000313" key="5">
    <source>
        <dbReference type="Proteomes" id="UP000035065"/>
    </source>
</evidence>
<comment type="similarity">
    <text evidence="1">Belongs to the Cu-Zn superoxide dismutase family.</text>
</comment>
<dbReference type="AlphaFoldDB" id="F1YJS7"/>
<dbReference type="GO" id="GO:0005507">
    <property type="term" value="F:copper ion binding"/>
    <property type="evidence" value="ECO:0007669"/>
    <property type="project" value="InterPro"/>
</dbReference>
<reference evidence="4 5" key="1">
    <citation type="journal article" date="2011" name="J. Bacteriol.">
        <title>Draft Genome Sequence of Gordonia neofelifaecis NRRL B-59395, a Cholesterol-Degrading Actinomycete.</title>
        <authorList>
            <person name="Ge F."/>
            <person name="Li W."/>
            <person name="Chen G."/>
            <person name="Liu Y."/>
            <person name="Zhang G."/>
            <person name="Yong B."/>
            <person name="Wang Q."/>
            <person name="Wang N."/>
            <person name="Huang Z."/>
            <person name="Li W."/>
            <person name="Wang J."/>
            <person name="Wu C."/>
            <person name="Xie Q."/>
            <person name="Liu G."/>
        </authorList>
    </citation>
    <scope>NUCLEOTIDE SEQUENCE [LARGE SCALE GENOMIC DNA]</scope>
    <source>
        <strain evidence="4 5">NRRL B-59395</strain>
    </source>
</reference>
<dbReference type="EMBL" id="AEUD01000008">
    <property type="protein sequence ID" value="EGD55009.1"/>
    <property type="molecule type" value="Genomic_DNA"/>
</dbReference>
<dbReference type="InterPro" id="IPR024134">
    <property type="entry name" value="SOD_Cu/Zn_/chaperone"/>
</dbReference>
<keyword evidence="5" id="KW-1185">Reference proteome</keyword>
<feature type="domain" description="Superoxide dismutase copper/zinc binding" evidence="3">
    <location>
        <begin position="84"/>
        <end position="196"/>
    </location>
</feature>
<dbReference type="Pfam" id="PF00080">
    <property type="entry name" value="Sod_Cu"/>
    <property type="match status" value="1"/>
</dbReference>
<dbReference type="OrthoDB" id="9792957at2"/>
<dbReference type="SUPFAM" id="SSF49329">
    <property type="entry name" value="Cu,Zn superoxide dismutase-like"/>
    <property type="match status" value="1"/>
</dbReference>
<evidence type="ECO:0000313" key="4">
    <source>
        <dbReference type="EMBL" id="EGD55009.1"/>
    </source>
</evidence>
<name>F1YJS7_9ACTN</name>
<comment type="caution">
    <text evidence="4">The sequence shown here is derived from an EMBL/GenBank/DDBJ whole genome shotgun (WGS) entry which is preliminary data.</text>
</comment>
<dbReference type="STRING" id="644548.SCNU_10786"/>
<dbReference type="InterPro" id="IPR036423">
    <property type="entry name" value="SOD-like_Cu/Zn_dom_sf"/>
</dbReference>
<evidence type="ECO:0000259" key="3">
    <source>
        <dbReference type="Pfam" id="PF00080"/>
    </source>
</evidence>
<evidence type="ECO:0000256" key="1">
    <source>
        <dbReference type="ARBA" id="ARBA00010457"/>
    </source>
</evidence>
<feature type="signal peptide" evidence="2">
    <location>
        <begin position="1"/>
        <end position="29"/>
    </location>
</feature>
<dbReference type="GO" id="GO:0006801">
    <property type="term" value="P:superoxide metabolic process"/>
    <property type="evidence" value="ECO:0007669"/>
    <property type="project" value="InterPro"/>
</dbReference>
<organism evidence="4 5">
    <name type="scientific">Gordonia neofelifaecis NRRL B-59395</name>
    <dbReference type="NCBI Taxonomy" id="644548"/>
    <lineage>
        <taxon>Bacteria</taxon>
        <taxon>Bacillati</taxon>
        <taxon>Actinomycetota</taxon>
        <taxon>Actinomycetes</taxon>
        <taxon>Mycobacteriales</taxon>
        <taxon>Gordoniaceae</taxon>
        <taxon>Gordonia</taxon>
    </lineage>
</organism>
<dbReference type="Proteomes" id="UP000035065">
    <property type="component" value="Unassembled WGS sequence"/>
</dbReference>